<comment type="catalytic activity">
    <reaction evidence="6">
        <text>arsenic triglutathione + [thioredoxin]-dithiol + S-adenosyl-L-methionine + 2 H2O = methylarsonous acid + [thioredoxin]-disulfide + 3 glutathione + S-adenosyl-L-homocysteine + H(+)</text>
        <dbReference type="Rhea" id="RHEA:69460"/>
        <dbReference type="Rhea" id="RHEA-COMP:10698"/>
        <dbReference type="Rhea" id="RHEA-COMP:10700"/>
        <dbReference type="ChEBI" id="CHEBI:15377"/>
        <dbReference type="ChEBI" id="CHEBI:15378"/>
        <dbReference type="ChEBI" id="CHEBI:17826"/>
        <dbReference type="ChEBI" id="CHEBI:29950"/>
        <dbReference type="ChEBI" id="CHEBI:50058"/>
        <dbReference type="ChEBI" id="CHEBI:57856"/>
        <dbReference type="ChEBI" id="CHEBI:57925"/>
        <dbReference type="ChEBI" id="CHEBI:59789"/>
        <dbReference type="ChEBI" id="CHEBI:183640"/>
        <dbReference type="EC" id="2.1.1.137"/>
    </reaction>
</comment>
<dbReference type="GO" id="GO:0030791">
    <property type="term" value="F:arsenite methyltransferase activity"/>
    <property type="evidence" value="ECO:0007669"/>
    <property type="project" value="UniProtKB-EC"/>
</dbReference>
<evidence type="ECO:0000256" key="4">
    <source>
        <dbReference type="ARBA" id="ARBA00034521"/>
    </source>
</evidence>
<evidence type="ECO:0000256" key="2">
    <source>
        <dbReference type="ARBA" id="ARBA00022691"/>
    </source>
</evidence>
<sequence>MEKSVNDQTLKEMVRQKYAEIADQDPALNAASCCGSGPVSSKVYHIMADDYTQFDGYVAEADLGLGCGLPTQFARIKPGDVVIDLGSGAGNDCFVARHETGPTGKVIGIDFTEAMIKRARINAEKRGFHNVEFRQGDIEAMPVSDNVADVVVSNCVLNLVPNKRGVFTEIFRVLKPGGHFSISDIVLLGELPQELRQEAELYAGCVSGAILKEQYLALAAEAGFESLTLQKQKPVFIPDDILDKYLSAAEIAAFRAGQAGIESITLYAEKPAATPETTLEIGTVQPSDRSAVLELLKASDLPVLDVEASLSSFLVAKAAGAVVGVAALERYGPQALLRSVAVREDYRGHGLAKRLVSDLLRQARLSGIQDVYLLTTTAEGYFANKGFVRLPRESTPEAIRATAQFAELCPSTAVVMHQRLEKPRLNLADLQSSCCTPNSGCC</sequence>
<dbReference type="InterPro" id="IPR000182">
    <property type="entry name" value="GNAT_dom"/>
</dbReference>
<feature type="domain" description="N-acetyltransferase" evidence="9">
    <location>
        <begin position="279"/>
        <end position="421"/>
    </location>
</feature>
<evidence type="ECO:0000256" key="8">
    <source>
        <dbReference type="ARBA" id="ARBA00048428"/>
    </source>
</evidence>
<dbReference type="NCBIfam" id="NF008823">
    <property type="entry name" value="PRK11873.1"/>
    <property type="match status" value="1"/>
</dbReference>
<dbReference type="RefSeq" id="WP_184178119.1">
    <property type="nucleotide sequence ID" value="NZ_JACHGF010000011.1"/>
</dbReference>
<dbReference type="InterPro" id="IPR029063">
    <property type="entry name" value="SAM-dependent_MTases_sf"/>
</dbReference>
<dbReference type="SUPFAM" id="SSF55729">
    <property type="entry name" value="Acyl-CoA N-acyltransferases (Nat)"/>
    <property type="match status" value="1"/>
</dbReference>
<dbReference type="InterPro" id="IPR026669">
    <property type="entry name" value="Arsenite_MeTrfase-like"/>
</dbReference>
<dbReference type="GO" id="GO:0032259">
    <property type="term" value="P:methylation"/>
    <property type="evidence" value="ECO:0007669"/>
    <property type="project" value="UniProtKB-KW"/>
</dbReference>
<keyword evidence="1 10" id="KW-0808">Transferase</keyword>
<evidence type="ECO:0000256" key="5">
    <source>
        <dbReference type="ARBA" id="ARBA00034545"/>
    </source>
</evidence>
<comment type="caution">
    <text evidence="10">The sequence shown here is derived from an EMBL/GenBank/DDBJ whole genome shotgun (WGS) entry which is preliminary data.</text>
</comment>
<dbReference type="CDD" id="cd04301">
    <property type="entry name" value="NAT_SF"/>
    <property type="match status" value="1"/>
</dbReference>
<name>A0A840TYM1_9BACT</name>
<dbReference type="PANTHER" id="PTHR43675">
    <property type="entry name" value="ARSENITE METHYLTRANSFERASE"/>
    <property type="match status" value="1"/>
</dbReference>
<dbReference type="Gene3D" id="3.40.50.150">
    <property type="entry name" value="Vaccinia Virus protein VP39"/>
    <property type="match status" value="1"/>
</dbReference>
<dbReference type="Pfam" id="PF13847">
    <property type="entry name" value="Methyltransf_31"/>
    <property type="match status" value="1"/>
</dbReference>
<evidence type="ECO:0000259" key="9">
    <source>
        <dbReference type="PROSITE" id="PS51186"/>
    </source>
</evidence>
<dbReference type="EMBL" id="JACHGF010000011">
    <property type="protein sequence ID" value="MBB5286712.1"/>
    <property type="molecule type" value="Genomic_DNA"/>
</dbReference>
<dbReference type="GO" id="GO:0016747">
    <property type="term" value="F:acyltransferase activity, transferring groups other than amino-acyl groups"/>
    <property type="evidence" value="ECO:0007669"/>
    <property type="project" value="InterPro"/>
</dbReference>
<evidence type="ECO:0000313" key="10">
    <source>
        <dbReference type="EMBL" id="MBB5286712.1"/>
    </source>
</evidence>
<dbReference type="Pfam" id="PF13508">
    <property type="entry name" value="Acetyltransf_7"/>
    <property type="match status" value="1"/>
</dbReference>
<proteinExistence type="inferred from homology"/>
<accession>A0A840TYM1</accession>
<reference evidence="10 11" key="1">
    <citation type="submission" date="2020-08" db="EMBL/GenBank/DDBJ databases">
        <title>Genomic Encyclopedia of Type Strains, Phase IV (KMG-IV): sequencing the most valuable type-strain genomes for metagenomic binning, comparative biology and taxonomic classification.</title>
        <authorList>
            <person name="Goeker M."/>
        </authorList>
    </citation>
    <scope>NUCLEOTIDE SEQUENCE [LARGE SCALE GENOMIC DNA]</scope>
    <source>
        <strain evidence="10 11">DSM 105074</strain>
    </source>
</reference>
<dbReference type="PROSITE" id="PS51186">
    <property type="entry name" value="GNAT"/>
    <property type="match status" value="1"/>
</dbReference>
<dbReference type="NCBIfam" id="NF040501">
    <property type="entry name" value="resist_ArsN2"/>
    <property type="match status" value="1"/>
</dbReference>
<dbReference type="Gene3D" id="3.40.630.30">
    <property type="match status" value="1"/>
</dbReference>
<comment type="catalytic activity">
    <reaction evidence="8">
        <text>arsenic triglutathione + 3 [thioredoxin]-dithiol + 3 S-adenosyl-L-methionine = trimethylarsine + 3 [thioredoxin]-disulfide + 3 glutathione + 3 S-adenosyl-L-homocysteine + 3 H(+)</text>
        <dbReference type="Rhea" id="RHEA:69432"/>
        <dbReference type="Rhea" id="RHEA-COMP:10698"/>
        <dbReference type="Rhea" id="RHEA-COMP:10700"/>
        <dbReference type="ChEBI" id="CHEBI:15378"/>
        <dbReference type="ChEBI" id="CHEBI:27130"/>
        <dbReference type="ChEBI" id="CHEBI:29950"/>
        <dbReference type="ChEBI" id="CHEBI:50058"/>
        <dbReference type="ChEBI" id="CHEBI:57856"/>
        <dbReference type="ChEBI" id="CHEBI:57925"/>
        <dbReference type="ChEBI" id="CHEBI:59789"/>
        <dbReference type="ChEBI" id="CHEBI:183640"/>
        <dbReference type="EC" id="2.1.1.137"/>
    </reaction>
</comment>
<evidence type="ECO:0000256" key="3">
    <source>
        <dbReference type="ARBA" id="ARBA00034487"/>
    </source>
</evidence>
<evidence type="ECO:0000256" key="1">
    <source>
        <dbReference type="ARBA" id="ARBA00022679"/>
    </source>
</evidence>
<comment type="catalytic activity">
    <reaction evidence="7">
        <text>arsenic triglutathione + 2 [thioredoxin]-dithiol + 2 S-adenosyl-L-methionine + H2O = dimethylarsinous acid + 2 [thioredoxin]-disulfide + 3 glutathione + 2 S-adenosyl-L-homocysteine + 2 H(+)</text>
        <dbReference type="Rhea" id="RHEA:69464"/>
        <dbReference type="Rhea" id="RHEA-COMP:10698"/>
        <dbReference type="Rhea" id="RHEA-COMP:10700"/>
        <dbReference type="ChEBI" id="CHEBI:15377"/>
        <dbReference type="ChEBI" id="CHEBI:15378"/>
        <dbReference type="ChEBI" id="CHEBI:23808"/>
        <dbReference type="ChEBI" id="CHEBI:29950"/>
        <dbReference type="ChEBI" id="CHEBI:50058"/>
        <dbReference type="ChEBI" id="CHEBI:57856"/>
        <dbReference type="ChEBI" id="CHEBI:57925"/>
        <dbReference type="ChEBI" id="CHEBI:59789"/>
        <dbReference type="ChEBI" id="CHEBI:183640"/>
        <dbReference type="EC" id="2.1.1.137"/>
    </reaction>
</comment>
<dbReference type="InterPro" id="IPR016181">
    <property type="entry name" value="Acyl_CoA_acyltransferase"/>
</dbReference>
<dbReference type="CDD" id="cd02440">
    <property type="entry name" value="AdoMet_MTases"/>
    <property type="match status" value="1"/>
</dbReference>
<protein>
    <recommendedName>
        <fullName evidence="5">Arsenite methyltransferase</fullName>
        <ecNumber evidence="4">2.1.1.137</ecNumber>
    </recommendedName>
</protein>
<comment type="similarity">
    <text evidence="3">Belongs to the methyltransferase superfamily. Arsenite methyltransferase family.</text>
</comment>
<dbReference type="AlphaFoldDB" id="A0A840TYM1"/>
<evidence type="ECO:0000313" key="11">
    <source>
        <dbReference type="Proteomes" id="UP000557307"/>
    </source>
</evidence>
<evidence type="ECO:0000256" key="6">
    <source>
        <dbReference type="ARBA" id="ARBA00047941"/>
    </source>
</evidence>
<evidence type="ECO:0000256" key="7">
    <source>
        <dbReference type="ARBA" id="ARBA00047943"/>
    </source>
</evidence>
<keyword evidence="11" id="KW-1185">Reference proteome</keyword>
<organism evidence="10 11">
    <name type="scientific">Rhabdobacter roseus</name>
    <dbReference type="NCBI Taxonomy" id="1655419"/>
    <lineage>
        <taxon>Bacteria</taxon>
        <taxon>Pseudomonadati</taxon>
        <taxon>Bacteroidota</taxon>
        <taxon>Cytophagia</taxon>
        <taxon>Cytophagales</taxon>
        <taxon>Cytophagaceae</taxon>
        <taxon>Rhabdobacter</taxon>
    </lineage>
</organism>
<dbReference type="InterPro" id="IPR025714">
    <property type="entry name" value="Methyltranfer_dom"/>
</dbReference>
<keyword evidence="2" id="KW-0949">S-adenosyl-L-methionine</keyword>
<gene>
    <name evidence="10" type="ORF">HNQ92_004873</name>
</gene>
<dbReference type="Proteomes" id="UP000557307">
    <property type="component" value="Unassembled WGS sequence"/>
</dbReference>
<dbReference type="SUPFAM" id="SSF53335">
    <property type="entry name" value="S-adenosyl-L-methionine-dependent methyltransferases"/>
    <property type="match status" value="1"/>
</dbReference>
<dbReference type="EC" id="2.1.1.137" evidence="4"/>
<dbReference type="PANTHER" id="PTHR43675:SF8">
    <property type="entry name" value="ARSENITE METHYLTRANSFERASE"/>
    <property type="match status" value="1"/>
</dbReference>
<keyword evidence="10" id="KW-0489">Methyltransferase</keyword>